<feature type="domain" description="Co-chaperone DjlA N-terminal" evidence="1">
    <location>
        <begin position="33"/>
        <end position="143"/>
    </location>
</feature>
<protein>
    <recommendedName>
        <fullName evidence="1">Co-chaperone DjlA N-terminal domain-containing protein</fullName>
    </recommendedName>
</protein>
<dbReference type="EMBL" id="CP000887">
    <property type="protein sequence ID" value="ACD72736.1"/>
    <property type="molecule type" value="Genomic_DNA"/>
</dbReference>
<organism evidence="2 3">
    <name type="scientific">Brucella abortus (strain S19)</name>
    <dbReference type="NCBI Taxonomy" id="430066"/>
    <lineage>
        <taxon>Bacteria</taxon>
        <taxon>Pseudomonadati</taxon>
        <taxon>Pseudomonadota</taxon>
        <taxon>Alphaproteobacteria</taxon>
        <taxon>Hyphomicrobiales</taxon>
        <taxon>Brucellaceae</taxon>
        <taxon>Brucella/Ochrobactrum group</taxon>
        <taxon>Brucella</taxon>
    </lineage>
</organism>
<reference evidence="2 3" key="1">
    <citation type="journal article" date="2008" name="PLoS ONE">
        <title>Genome sequence of Brucella abortus vaccine strain S19 compared to virulent strains yields candidate virulence genes.</title>
        <authorList>
            <person name="Crasta O.R."/>
            <person name="Folkerts O."/>
            <person name="Fei Z."/>
            <person name="Mane S.P."/>
            <person name="Evans C."/>
            <person name="Martino-Catt S."/>
            <person name="Bricker B."/>
            <person name="Yu G."/>
            <person name="Du L."/>
            <person name="Sobral B.W."/>
        </authorList>
    </citation>
    <scope>NUCLEOTIDE SEQUENCE [LARGE SCALE GENOMIC DNA]</scope>
    <source>
        <strain evidence="2 3">S19</strain>
    </source>
</reference>
<dbReference type="CDD" id="cd07177">
    <property type="entry name" value="terB_like"/>
    <property type="match status" value="1"/>
</dbReference>
<proteinExistence type="predicted"/>
<sequence length="148" mass="16349">MSESIFERISAFLSEKNAVQRVAEDPALASELLLLLHVVVADGNQHPAEIAAFKEIAANNFGIPPEELPEVAEYLKDFGYETTTKQAANMLAEMAPERRLALLSDLMKIACSDHRLDRSETTMIQRIANTLGIKPEELHKVRQASSCG</sequence>
<dbReference type="SUPFAM" id="SSF158682">
    <property type="entry name" value="TerB-like"/>
    <property type="match status" value="1"/>
</dbReference>
<evidence type="ECO:0000313" key="3">
    <source>
        <dbReference type="Proteomes" id="UP000002565"/>
    </source>
</evidence>
<dbReference type="InterPro" id="IPR007791">
    <property type="entry name" value="DjlA_N"/>
</dbReference>
<dbReference type="KEGG" id="bmc:BAbS19_I12350"/>
<dbReference type="Pfam" id="PF05099">
    <property type="entry name" value="TerB"/>
    <property type="match status" value="1"/>
</dbReference>
<gene>
    <name evidence="2" type="ordered locus">BAbS19_I12350</name>
</gene>
<dbReference type="HOGENOM" id="CLU_137222_0_0_5"/>
<dbReference type="RefSeq" id="WP_002966863.1">
    <property type="nucleotide sequence ID" value="NC_010742.1"/>
</dbReference>
<dbReference type="GeneID" id="93016378"/>
<dbReference type="Gene3D" id="1.10.3680.10">
    <property type="entry name" value="TerB-like"/>
    <property type="match status" value="1"/>
</dbReference>
<dbReference type="AlphaFoldDB" id="A0A0F6ARA3"/>
<evidence type="ECO:0000313" key="2">
    <source>
        <dbReference type="EMBL" id="ACD72736.1"/>
    </source>
</evidence>
<dbReference type="InterPro" id="IPR029024">
    <property type="entry name" value="TerB-like"/>
</dbReference>
<name>A0A0F6ARA3_BRUA1</name>
<dbReference type="Proteomes" id="UP000002565">
    <property type="component" value="Chromosome 1"/>
</dbReference>
<evidence type="ECO:0000259" key="1">
    <source>
        <dbReference type="Pfam" id="PF05099"/>
    </source>
</evidence>
<accession>A0A0F6ARA3</accession>